<dbReference type="FunFam" id="3.40.50.300:FF:000640">
    <property type="entry name" value="MoxR family ATPase"/>
    <property type="match status" value="1"/>
</dbReference>
<dbReference type="PANTHER" id="PTHR42759">
    <property type="entry name" value="MOXR FAMILY PROTEIN"/>
    <property type="match status" value="1"/>
</dbReference>
<keyword evidence="1" id="KW-0547">Nucleotide-binding</keyword>
<comment type="caution">
    <text evidence="5">The sequence shown here is derived from an EMBL/GenBank/DDBJ whole genome shotgun (WGS) entry which is preliminary data.</text>
</comment>
<sequence>MVIIKEFAERIFQNVERVIIGKQQAVELVLVALLCRGHVLLEDVPGTGKTVLAKSIARSIGGTFKRIQFTPDLLPSDVTGVSIFNQQSRDFEFRPGPVFAQIVLADEINRATPKTQSALLEAMEERQITVDGETHPLPSPFIVLATQNPIEYEGTFPLPEAQLDRFLLRLHLGYPDRLDEIAILKRQRQMHPLESLPIVAEIDELIALQQALKEVYVDDLIEEYIVAVVTATRHHDDIYLGASARGSLALYRTAQARAAMRGHDFVSPDDVKALVGPVLGHRMIVSPSARVRSVTASAILDEILASVPVPGARSGRRFDRAGAVLSR</sequence>
<dbReference type="PANTHER" id="PTHR42759:SF5">
    <property type="entry name" value="METHANOL DEHYDROGENASE REGULATOR"/>
    <property type="match status" value="1"/>
</dbReference>
<feature type="domain" description="AAA+ ATPase" evidence="4">
    <location>
        <begin position="35"/>
        <end position="176"/>
    </location>
</feature>
<dbReference type="EMBL" id="LYXE01000136">
    <property type="protein sequence ID" value="PDV97470.1"/>
    <property type="molecule type" value="Genomic_DNA"/>
</dbReference>
<dbReference type="Pfam" id="PF17863">
    <property type="entry name" value="AAA_lid_2"/>
    <property type="match status" value="1"/>
</dbReference>
<protein>
    <submittedName>
        <fullName evidence="5">AAA family ATPase</fullName>
    </submittedName>
</protein>
<evidence type="ECO:0000259" key="4">
    <source>
        <dbReference type="SMART" id="SM00382"/>
    </source>
</evidence>
<gene>
    <name evidence="5" type="ORF">A9Q02_18190</name>
</gene>
<dbReference type="InterPro" id="IPR011703">
    <property type="entry name" value="ATPase_AAA-3"/>
</dbReference>
<organism evidence="5 6">
    <name type="scientific">Candidatus Chloroploca asiatica</name>
    <dbReference type="NCBI Taxonomy" id="1506545"/>
    <lineage>
        <taxon>Bacteria</taxon>
        <taxon>Bacillati</taxon>
        <taxon>Chloroflexota</taxon>
        <taxon>Chloroflexia</taxon>
        <taxon>Chloroflexales</taxon>
        <taxon>Chloroflexineae</taxon>
        <taxon>Oscillochloridaceae</taxon>
        <taxon>Candidatus Chloroploca</taxon>
    </lineage>
</organism>
<accession>A0A2H3L2W0</accession>
<dbReference type="GO" id="GO:0016887">
    <property type="term" value="F:ATP hydrolysis activity"/>
    <property type="evidence" value="ECO:0007669"/>
    <property type="project" value="InterPro"/>
</dbReference>
<dbReference type="InterPro" id="IPR027417">
    <property type="entry name" value="P-loop_NTPase"/>
</dbReference>
<keyword evidence="6" id="KW-1185">Reference proteome</keyword>
<dbReference type="GO" id="GO:0005524">
    <property type="term" value="F:ATP binding"/>
    <property type="evidence" value="ECO:0007669"/>
    <property type="project" value="UniProtKB-KW"/>
</dbReference>
<dbReference type="InterPro" id="IPR003593">
    <property type="entry name" value="AAA+_ATPase"/>
</dbReference>
<dbReference type="Pfam" id="PF07726">
    <property type="entry name" value="AAA_3"/>
    <property type="match status" value="1"/>
</dbReference>
<evidence type="ECO:0000313" key="5">
    <source>
        <dbReference type="EMBL" id="PDV97470.1"/>
    </source>
</evidence>
<evidence type="ECO:0000256" key="2">
    <source>
        <dbReference type="ARBA" id="ARBA00022840"/>
    </source>
</evidence>
<evidence type="ECO:0000256" key="1">
    <source>
        <dbReference type="ARBA" id="ARBA00022741"/>
    </source>
</evidence>
<dbReference type="PIRSF" id="PIRSF002849">
    <property type="entry name" value="AAA_ATPase_chaperone_MoxR_prd"/>
    <property type="match status" value="1"/>
</dbReference>
<proteinExistence type="inferred from homology"/>
<dbReference type="InterPro" id="IPR050764">
    <property type="entry name" value="CbbQ/NirQ/NorQ/GpvN"/>
</dbReference>
<evidence type="ECO:0000313" key="6">
    <source>
        <dbReference type="Proteomes" id="UP000220922"/>
    </source>
</evidence>
<dbReference type="CDD" id="cd00009">
    <property type="entry name" value="AAA"/>
    <property type="match status" value="1"/>
</dbReference>
<dbReference type="InterPro" id="IPR041628">
    <property type="entry name" value="ChlI/MoxR_AAA_lid"/>
</dbReference>
<dbReference type="AlphaFoldDB" id="A0A2H3L2W0"/>
<dbReference type="SMART" id="SM00382">
    <property type="entry name" value="AAA"/>
    <property type="match status" value="1"/>
</dbReference>
<dbReference type="Gene3D" id="3.40.50.300">
    <property type="entry name" value="P-loop containing nucleotide triphosphate hydrolases"/>
    <property type="match status" value="1"/>
</dbReference>
<dbReference type="Gene3D" id="1.10.8.80">
    <property type="entry name" value="Magnesium chelatase subunit I, C-Terminal domain"/>
    <property type="match status" value="1"/>
</dbReference>
<dbReference type="Proteomes" id="UP000220922">
    <property type="component" value="Unassembled WGS sequence"/>
</dbReference>
<dbReference type="RefSeq" id="WP_097654416.1">
    <property type="nucleotide sequence ID" value="NZ_LYXE01000136.1"/>
</dbReference>
<dbReference type="SUPFAM" id="SSF52540">
    <property type="entry name" value="P-loop containing nucleoside triphosphate hydrolases"/>
    <property type="match status" value="1"/>
</dbReference>
<evidence type="ECO:0000256" key="3">
    <source>
        <dbReference type="ARBA" id="ARBA00061607"/>
    </source>
</evidence>
<comment type="similarity">
    <text evidence="3">Belongs to the MoxR family.</text>
</comment>
<dbReference type="OrthoDB" id="9808397at2"/>
<reference evidence="5 6" key="1">
    <citation type="submission" date="2016-05" db="EMBL/GenBank/DDBJ databases">
        <authorList>
            <person name="Lavstsen T."/>
            <person name="Jespersen J.S."/>
        </authorList>
    </citation>
    <scope>NUCLEOTIDE SEQUENCE [LARGE SCALE GENOMIC DNA]</scope>
    <source>
        <strain evidence="5 6">B7-9</strain>
    </source>
</reference>
<name>A0A2H3L2W0_9CHLR</name>
<keyword evidence="2" id="KW-0067">ATP-binding</keyword>